<proteinExistence type="predicted"/>
<reference evidence="2" key="3">
    <citation type="submission" date="2021-05" db="UniProtKB">
        <authorList>
            <consortium name="EnsemblPlants"/>
        </authorList>
    </citation>
    <scope>IDENTIFICATION</scope>
    <source>
        <strain evidence="2">cv. B73</strain>
    </source>
</reference>
<dbReference type="EnsemblPlants" id="Zm00001eb041830_T001">
    <property type="protein sequence ID" value="Zm00001eb041830_P001"/>
    <property type="gene ID" value="Zm00001eb041830"/>
</dbReference>
<dbReference type="Proteomes" id="UP000007305">
    <property type="component" value="Chromosome 1"/>
</dbReference>
<dbReference type="ExpressionAtlas" id="A0A1D6KPF5">
    <property type="expression patterns" value="baseline"/>
</dbReference>
<name>A0A1D6KPF5_MAIZE</name>
<keyword evidence="3" id="KW-1185">Reference proteome</keyword>
<sequence>MDNDKGEVSPAARVVQCEGVVFTATEGNEVARVTKGGAARVLSSESYFDADTCTRHHFVDVQGKTEAMLFFVSVREDLNRVVSVRRFS</sequence>
<dbReference type="AlphaFoldDB" id="A0A1D6KPF5"/>
<gene>
    <name evidence="1" type="ORF">ZEAMMB73_Zm00001d032237</name>
</gene>
<accession>A0A317Y457</accession>
<protein>
    <submittedName>
        <fullName evidence="1 2">Uncharacterized protein</fullName>
    </submittedName>
</protein>
<evidence type="ECO:0000313" key="3">
    <source>
        <dbReference type="Proteomes" id="UP000007305"/>
    </source>
</evidence>
<dbReference type="eggNOG" id="ENOG502R4K3">
    <property type="taxonomic scope" value="Eukaryota"/>
</dbReference>
<dbReference type="EMBL" id="CM007647">
    <property type="protein sequence ID" value="ONM04687.1"/>
    <property type="molecule type" value="Genomic_DNA"/>
</dbReference>
<reference evidence="1 3" key="1">
    <citation type="submission" date="2015-12" db="EMBL/GenBank/DDBJ databases">
        <title>Update maize B73 reference genome by single molecule sequencing technologies.</title>
        <authorList>
            <consortium name="Maize Genome Sequencing Project"/>
            <person name="Ware D."/>
        </authorList>
    </citation>
    <scope>NUCLEOTIDE SEQUENCE [LARGE SCALE GENOMIC DNA]</scope>
    <source>
        <strain evidence="3">cv. B73</strain>
        <tissue evidence="1">Seedling</tissue>
    </source>
</reference>
<dbReference type="Gramene" id="Zm00001eb041830_T001">
    <property type="protein sequence ID" value="Zm00001eb041830_P001"/>
    <property type="gene ID" value="Zm00001eb041830"/>
</dbReference>
<dbReference type="OMA" id="EDHRCIV"/>
<evidence type="ECO:0000313" key="1">
    <source>
        <dbReference type="EMBL" id="ONM04687.1"/>
    </source>
</evidence>
<reference evidence="2" key="2">
    <citation type="submission" date="2019-07" db="EMBL/GenBank/DDBJ databases">
        <authorList>
            <person name="Seetharam A."/>
            <person name="Woodhouse M."/>
            <person name="Cannon E."/>
        </authorList>
    </citation>
    <scope>NUCLEOTIDE SEQUENCE [LARGE SCALE GENOMIC DNA]</scope>
    <source>
        <strain evidence="2">cv. B73</strain>
    </source>
</reference>
<organism evidence="1">
    <name type="scientific">Zea mays</name>
    <name type="common">Maize</name>
    <dbReference type="NCBI Taxonomy" id="4577"/>
    <lineage>
        <taxon>Eukaryota</taxon>
        <taxon>Viridiplantae</taxon>
        <taxon>Streptophyta</taxon>
        <taxon>Embryophyta</taxon>
        <taxon>Tracheophyta</taxon>
        <taxon>Spermatophyta</taxon>
        <taxon>Magnoliopsida</taxon>
        <taxon>Liliopsida</taxon>
        <taxon>Poales</taxon>
        <taxon>Poaceae</taxon>
        <taxon>PACMAD clade</taxon>
        <taxon>Panicoideae</taxon>
        <taxon>Andropogonodae</taxon>
        <taxon>Andropogoneae</taxon>
        <taxon>Tripsacinae</taxon>
        <taxon>Zea</taxon>
    </lineage>
</organism>
<accession>A0A1D6KPF5</accession>
<evidence type="ECO:0000313" key="2">
    <source>
        <dbReference type="EnsemblPlants" id="Zm00001eb041830_P001"/>
    </source>
</evidence>
<dbReference type="PaxDb" id="4577-AC217376.3_FGP001"/>